<keyword evidence="7" id="KW-0407">Ion channel</keyword>
<dbReference type="Gene3D" id="1.10.287.70">
    <property type="match status" value="1"/>
</dbReference>
<keyword evidence="2" id="KW-0813">Transport</keyword>
<dbReference type="InterPro" id="IPR013099">
    <property type="entry name" value="K_chnl_dom"/>
</dbReference>
<dbReference type="InterPro" id="IPR003280">
    <property type="entry name" value="2pore_dom_K_chnl"/>
</dbReference>
<organism evidence="10">
    <name type="scientific">Candidatus Methanophaga sp. ANME-1 ERB7</name>
    <dbReference type="NCBI Taxonomy" id="2759913"/>
    <lineage>
        <taxon>Archaea</taxon>
        <taxon>Methanobacteriati</taxon>
        <taxon>Methanobacteriota</taxon>
        <taxon>Stenosarchaea group</taxon>
        <taxon>Methanomicrobia</taxon>
        <taxon>Candidatus Methanophagales</taxon>
        <taxon>Candidatus Methanophagaceae</taxon>
        <taxon>Candidatus Methanophaga</taxon>
    </lineage>
</organism>
<dbReference type="SUPFAM" id="SSF81324">
    <property type="entry name" value="Voltage-gated potassium channels"/>
    <property type="match status" value="1"/>
</dbReference>
<dbReference type="EMBL" id="MT631652">
    <property type="protein sequence ID" value="QNO56290.1"/>
    <property type="molecule type" value="Genomic_DNA"/>
</dbReference>
<feature type="transmembrane region" description="Helical" evidence="8">
    <location>
        <begin position="16"/>
        <end position="37"/>
    </location>
</feature>
<keyword evidence="5" id="KW-0406">Ion transport</keyword>
<evidence type="ECO:0000256" key="2">
    <source>
        <dbReference type="ARBA" id="ARBA00022448"/>
    </source>
</evidence>
<evidence type="ECO:0000313" key="10">
    <source>
        <dbReference type="EMBL" id="QNO56290.1"/>
    </source>
</evidence>
<dbReference type="GO" id="GO:0022841">
    <property type="term" value="F:potassium ion leak channel activity"/>
    <property type="evidence" value="ECO:0007669"/>
    <property type="project" value="TreeGrafter"/>
</dbReference>
<evidence type="ECO:0000256" key="3">
    <source>
        <dbReference type="ARBA" id="ARBA00022692"/>
    </source>
</evidence>
<dbReference type="GO" id="GO:0005886">
    <property type="term" value="C:plasma membrane"/>
    <property type="evidence" value="ECO:0007669"/>
    <property type="project" value="TreeGrafter"/>
</dbReference>
<proteinExistence type="predicted"/>
<protein>
    <recommendedName>
        <fullName evidence="9">Potassium channel domain-containing protein</fullName>
    </recommendedName>
</protein>
<evidence type="ECO:0000256" key="5">
    <source>
        <dbReference type="ARBA" id="ARBA00023065"/>
    </source>
</evidence>
<feature type="domain" description="Potassium channel" evidence="9">
    <location>
        <begin position="23"/>
        <end position="92"/>
    </location>
</feature>
<reference evidence="10" key="1">
    <citation type="submission" date="2020-06" db="EMBL/GenBank/DDBJ databases">
        <title>Unique genomic features of the anaerobic methanotrophic archaea.</title>
        <authorList>
            <person name="Chadwick G.L."/>
            <person name="Skennerton C.T."/>
            <person name="Laso-Perez R."/>
            <person name="Leu A.O."/>
            <person name="Speth D.R."/>
            <person name="Yu H."/>
            <person name="Morgan-Lang C."/>
            <person name="Hatzenpichler R."/>
            <person name="Goudeau D."/>
            <person name="Malmstrom R."/>
            <person name="Brazelton W.J."/>
            <person name="Woyke T."/>
            <person name="Hallam S.J."/>
            <person name="Tyson G.W."/>
            <person name="Wegener G."/>
            <person name="Boetius A."/>
            <person name="Orphan V."/>
        </authorList>
    </citation>
    <scope>NUCLEOTIDE SEQUENCE</scope>
</reference>
<evidence type="ECO:0000256" key="7">
    <source>
        <dbReference type="ARBA" id="ARBA00023303"/>
    </source>
</evidence>
<dbReference type="AlphaFoldDB" id="A0A7G9Z7Q6"/>
<evidence type="ECO:0000259" key="9">
    <source>
        <dbReference type="Pfam" id="PF07885"/>
    </source>
</evidence>
<evidence type="ECO:0000256" key="1">
    <source>
        <dbReference type="ARBA" id="ARBA00004141"/>
    </source>
</evidence>
<gene>
    <name evidence="10" type="ORF">HFIEAGJK_00007</name>
</gene>
<evidence type="ECO:0000256" key="6">
    <source>
        <dbReference type="ARBA" id="ARBA00023136"/>
    </source>
</evidence>
<name>A0A7G9Z7Q6_9EURY</name>
<feature type="transmembrane region" description="Helical" evidence="8">
    <location>
        <begin position="67"/>
        <end position="87"/>
    </location>
</feature>
<accession>A0A7G9Z7Q6</accession>
<dbReference type="Pfam" id="PF07885">
    <property type="entry name" value="Ion_trans_2"/>
    <property type="match status" value="1"/>
</dbReference>
<keyword evidence="3 8" id="KW-0812">Transmembrane</keyword>
<dbReference type="PANTHER" id="PTHR11003">
    <property type="entry name" value="POTASSIUM CHANNEL, SUBFAMILY K"/>
    <property type="match status" value="1"/>
</dbReference>
<keyword evidence="4 8" id="KW-1133">Transmembrane helix</keyword>
<comment type="subcellular location">
    <subcellularLocation>
        <location evidence="1">Membrane</location>
        <topology evidence="1">Multi-pass membrane protein</topology>
    </subcellularLocation>
</comment>
<dbReference type="GO" id="GO:0030322">
    <property type="term" value="P:stabilization of membrane potential"/>
    <property type="evidence" value="ECO:0007669"/>
    <property type="project" value="TreeGrafter"/>
</dbReference>
<dbReference type="PANTHER" id="PTHR11003:SF291">
    <property type="entry name" value="IP11374P"/>
    <property type="match status" value="1"/>
</dbReference>
<dbReference type="GO" id="GO:0015271">
    <property type="term" value="F:outward rectifier potassium channel activity"/>
    <property type="evidence" value="ECO:0007669"/>
    <property type="project" value="TreeGrafter"/>
</dbReference>
<evidence type="ECO:0000256" key="8">
    <source>
        <dbReference type="SAM" id="Phobius"/>
    </source>
</evidence>
<sequence>MTDIKTKAPDSKDLDYYVLLSLAITVVTVGTVVFHLLEKWSWIDSLYFTITTLATVGYGDLTPTTPLGKLVTVLFVIVGVGIFWGFLNKMMERRVERRERRLEARWSKKK</sequence>
<keyword evidence="6 8" id="KW-0472">Membrane</keyword>
<evidence type="ECO:0000256" key="4">
    <source>
        <dbReference type="ARBA" id="ARBA00022989"/>
    </source>
</evidence>